<evidence type="ECO:0000313" key="2">
    <source>
        <dbReference type="Proteomes" id="UP000078492"/>
    </source>
</evidence>
<keyword evidence="2" id="KW-1185">Reference proteome</keyword>
<reference evidence="1 2" key="1">
    <citation type="submission" date="2015-09" db="EMBL/GenBank/DDBJ databases">
        <title>Trachymyrmex cornetzi WGS genome.</title>
        <authorList>
            <person name="Nygaard S."/>
            <person name="Hu H."/>
            <person name="Boomsma J."/>
            <person name="Zhang G."/>
        </authorList>
    </citation>
    <scope>NUCLEOTIDE SEQUENCE [LARGE SCALE GENOMIC DNA]</scope>
    <source>
        <strain evidence="1">Tcor2-1</strain>
        <tissue evidence="1">Whole body</tissue>
    </source>
</reference>
<dbReference type="CDD" id="cd10442">
    <property type="entry name" value="GIY-YIG_PLEs"/>
    <property type="match status" value="1"/>
</dbReference>
<accession>A0A151J9D9</accession>
<dbReference type="Proteomes" id="UP000078492">
    <property type="component" value="Unassembled WGS sequence"/>
</dbReference>
<dbReference type="PANTHER" id="PTHR21301:SF11">
    <property type="entry name" value="GIY-YIG DOMAIN-CONTAINING PROTEIN"/>
    <property type="match status" value="1"/>
</dbReference>
<dbReference type="AlphaFoldDB" id="A0A151J9D9"/>
<evidence type="ECO:0008006" key="3">
    <source>
        <dbReference type="Google" id="ProtNLM"/>
    </source>
</evidence>
<dbReference type="EMBL" id="KQ979414">
    <property type="protein sequence ID" value="KYN21656.1"/>
    <property type="molecule type" value="Genomic_DNA"/>
</dbReference>
<gene>
    <name evidence="1" type="ORF">ALC57_05964</name>
</gene>
<organism evidence="1 2">
    <name type="scientific">Trachymyrmex cornetzi</name>
    <dbReference type="NCBI Taxonomy" id="471704"/>
    <lineage>
        <taxon>Eukaryota</taxon>
        <taxon>Metazoa</taxon>
        <taxon>Ecdysozoa</taxon>
        <taxon>Arthropoda</taxon>
        <taxon>Hexapoda</taxon>
        <taxon>Insecta</taxon>
        <taxon>Pterygota</taxon>
        <taxon>Neoptera</taxon>
        <taxon>Endopterygota</taxon>
        <taxon>Hymenoptera</taxon>
        <taxon>Apocrita</taxon>
        <taxon>Aculeata</taxon>
        <taxon>Formicoidea</taxon>
        <taxon>Formicidae</taxon>
        <taxon>Myrmicinae</taxon>
        <taxon>Trachymyrmex</taxon>
    </lineage>
</organism>
<protein>
    <recommendedName>
        <fullName evidence="3">GIY-YIG domain-containing protein</fullName>
    </recommendedName>
</protein>
<dbReference type="STRING" id="471704.A0A151J9D9"/>
<sequence>MELMLSNENTYEIISKDPTRKIINDSPNILVRWKNKGFIDNITYKNLLSTDGSISRAYGLTKIHKTNYPLRISLIGRKKTGLLELSNTEDSSERTAWFTVPYIPSITEKFNRFNNTDTKVSFYSINKFKKFIKAQKDPCPQFKKSNVMYKINCKDCDASYVGQTGRQLKTRIAEHCNHINWKTSNDSVITAHRLQFKHDFDWDNILIVG</sequence>
<dbReference type="InterPro" id="IPR035901">
    <property type="entry name" value="GIY-YIG_endonuc_sf"/>
</dbReference>
<dbReference type="Gene3D" id="3.40.1440.10">
    <property type="entry name" value="GIY-YIG endonuclease"/>
    <property type="match status" value="1"/>
</dbReference>
<dbReference type="PANTHER" id="PTHR21301">
    <property type="entry name" value="REVERSE TRANSCRIPTASE"/>
    <property type="match status" value="1"/>
</dbReference>
<proteinExistence type="predicted"/>
<name>A0A151J9D9_9HYME</name>
<evidence type="ECO:0000313" key="1">
    <source>
        <dbReference type="EMBL" id="KYN21656.1"/>
    </source>
</evidence>